<sequence length="551" mass="62603">MVDIAIRKSGFLFVGNLSRYLQILLFQYSTAVVANHKPSEIPHVQPSERCVLQELSTLLPFHLEAPKDVPFTGKSTLETHGPNANHPILLPDEKLRGIFLQTGCGKSSLLSSLTSANVNLTLNIFADVLNKGNMNGASMVLFLNWALAQPNLPKEVNTYNVVLKALGRRKFFVFMAQVLLIMKKNGVKPNSETLEIVLDSYVRSRQVQKAIDLFKSLEDIGVSCDTKAFNILLHCLCRRSHVRVACSLLNSMEGKIQFNLVTFNEIIGGWAKYGMVDKVERYWLVMMMYNLNPDCQTFCHLIVALRRDGRMEDAIDTFMKMEELGCIPNTSVYNAMIRNLISVKDLEEAINWYRRMLDKNCNPDANTFKTLIMAFLKARRVSDALEFFDKMIVNGITPSTRMITDFIELLCNFGPPYAAMMIYKRARKVDCEVSLKAYKLLFKRLARFGKGGMLLKLWGEMLDSGHVVDNEVYEHVIDGLCNIGQVNIAVLIVEEAIQKGCCVGSVVYDRLNKKLLALNKVETAYKLFLKVKEARKNANLQRFWRAHGWHF</sequence>
<feature type="repeat" description="PPR" evidence="3">
    <location>
        <begin position="190"/>
        <end position="224"/>
    </location>
</feature>
<comment type="similarity">
    <text evidence="1">Belongs to the PPR family. P subfamily.</text>
</comment>
<evidence type="ECO:0000313" key="4">
    <source>
        <dbReference type="EMBL" id="KAG0501148.1"/>
    </source>
</evidence>
<dbReference type="InterPro" id="IPR002885">
    <property type="entry name" value="PPR_rpt"/>
</dbReference>
<proteinExistence type="inferred from homology"/>
<protein>
    <recommendedName>
        <fullName evidence="6">Pentatricopeptide repeat-containing protein</fullName>
    </recommendedName>
</protein>
<dbReference type="Gene3D" id="1.25.40.10">
    <property type="entry name" value="Tetratricopeptide repeat domain"/>
    <property type="match status" value="4"/>
</dbReference>
<dbReference type="PANTHER" id="PTHR46128">
    <property type="entry name" value="MITOCHONDRIAL GROUP I INTRON SPLICING FACTOR CCM1"/>
    <property type="match status" value="1"/>
</dbReference>
<dbReference type="SUPFAM" id="SSF48452">
    <property type="entry name" value="TPR-like"/>
    <property type="match status" value="1"/>
</dbReference>
<feature type="repeat" description="PPR" evidence="3">
    <location>
        <begin position="155"/>
        <end position="189"/>
    </location>
</feature>
<dbReference type="AlphaFoldDB" id="A0A835S242"/>
<evidence type="ECO:0000256" key="1">
    <source>
        <dbReference type="ARBA" id="ARBA00007626"/>
    </source>
</evidence>
<dbReference type="InterPro" id="IPR050872">
    <property type="entry name" value="PPR_P_subfamily"/>
</dbReference>
<gene>
    <name evidence="4" type="ORF">HPP92_001220</name>
</gene>
<feature type="repeat" description="PPR" evidence="3">
    <location>
        <begin position="364"/>
        <end position="398"/>
    </location>
</feature>
<evidence type="ECO:0008006" key="6">
    <source>
        <dbReference type="Google" id="ProtNLM"/>
    </source>
</evidence>
<accession>A0A835S242</accession>
<reference evidence="4 5" key="1">
    <citation type="journal article" date="2020" name="Nat. Food">
        <title>A phased Vanilla planifolia genome enables genetic improvement of flavour and production.</title>
        <authorList>
            <person name="Hasing T."/>
            <person name="Tang H."/>
            <person name="Brym M."/>
            <person name="Khazi F."/>
            <person name="Huang T."/>
            <person name="Chambers A.H."/>
        </authorList>
    </citation>
    <scope>NUCLEOTIDE SEQUENCE [LARGE SCALE GENOMIC DNA]</scope>
    <source>
        <tissue evidence="4">Leaf</tissue>
    </source>
</reference>
<dbReference type="PROSITE" id="PS51375">
    <property type="entry name" value="PPR"/>
    <property type="match status" value="6"/>
</dbReference>
<dbReference type="PANTHER" id="PTHR46128:SF211">
    <property type="entry name" value="PENTACOTRIPEPTIDE-REPEAT REGION OF PRORP DOMAIN-CONTAINING PROTEIN"/>
    <property type="match status" value="1"/>
</dbReference>
<keyword evidence="2" id="KW-0677">Repeat</keyword>
<feature type="repeat" description="PPR" evidence="3">
    <location>
        <begin position="259"/>
        <end position="293"/>
    </location>
</feature>
<comment type="caution">
    <text evidence="4">The sequence shown here is derived from an EMBL/GenBank/DDBJ whole genome shotgun (WGS) entry which is preliminary data.</text>
</comment>
<evidence type="ECO:0000256" key="2">
    <source>
        <dbReference type="ARBA" id="ARBA00022737"/>
    </source>
</evidence>
<organism evidence="4 5">
    <name type="scientific">Vanilla planifolia</name>
    <name type="common">Vanilla</name>
    <dbReference type="NCBI Taxonomy" id="51239"/>
    <lineage>
        <taxon>Eukaryota</taxon>
        <taxon>Viridiplantae</taxon>
        <taxon>Streptophyta</taxon>
        <taxon>Embryophyta</taxon>
        <taxon>Tracheophyta</taxon>
        <taxon>Spermatophyta</taxon>
        <taxon>Magnoliopsida</taxon>
        <taxon>Liliopsida</taxon>
        <taxon>Asparagales</taxon>
        <taxon>Orchidaceae</taxon>
        <taxon>Vanilloideae</taxon>
        <taxon>Vanilleae</taxon>
        <taxon>Vanilla</taxon>
    </lineage>
</organism>
<dbReference type="Proteomes" id="UP000639772">
    <property type="component" value="Chromosome 1"/>
</dbReference>
<dbReference type="InterPro" id="IPR011990">
    <property type="entry name" value="TPR-like_helical_dom_sf"/>
</dbReference>
<feature type="repeat" description="PPR" evidence="3">
    <location>
        <begin position="294"/>
        <end position="328"/>
    </location>
</feature>
<dbReference type="OrthoDB" id="185373at2759"/>
<dbReference type="Pfam" id="PF13041">
    <property type="entry name" value="PPR_2"/>
    <property type="match status" value="2"/>
</dbReference>
<evidence type="ECO:0000256" key="3">
    <source>
        <dbReference type="PROSITE-ProRule" id="PRU00708"/>
    </source>
</evidence>
<name>A0A835S242_VANPL</name>
<dbReference type="NCBIfam" id="TIGR00756">
    <property type="entry name" value="PPR"/>
    <property type="match status" value="6"/>
</dbReference>
<dbReference type="Pfam" id="PF01535">
    <property type="entry name" value="PPR"/>
    <property type="match status" value="3"/>
</dbReference>
<dbReference type="EMBL" id="JADCNM010000001">
    <property type="protein sequence ID" value="KAG0501148.1"/>
    <property type="molecule type" value="Genomic_DNA"/>
</dbReference>
<feature type="repeat" description="PPR" evidence="3">
    <location>
        <begin position="329"/>
        <end position="363"/>
    </location>
</feature>
<evidence type="ECO:0000313" key="5">
    <source>
        <dbReference type="Proteomes" id="UP000639772"/>
    </source>
</evidence>